<evidence type="ECO:0000313" key="3">
    <source>
        <dbReference type="Proteomes" id="UP000235943"/>
    </source>
</evidence>
<organism evidence="2 3">
    <name type="scientific">Streptomyces cahuitamycinicus</name>
    <dbReference type="NCBI Taxonomy" id="2070367"/>
    <lineage>
        <taxon>Bacteria</taxon>
        <taxon>Bacillati</taxon>
        <taxon>Actinomycetota</taxon>
        <taxon>Actinomycetes</taxon>
        <taxon>Kitasatosporales</taxon>
        <taxon>Streptomycetaceae</taxon>
        <taxon>Streptomyces</taxon>
    </lineage>
</organism>
<dbReference type="AlphaFoldDB" id="A0A2N8TX46"/>
<name>A0A2N8TX46_9ACTN</name>
<dbReference type="SUPFAM" id="SSF46785">
    <property type="entry name" value="Winged helix' DNA-binding domain"/>
    <property type="match status" value="1"/>
</dbReference>
<keyword evidence="3" id="KW-1185">Reference proteome</keyword>
<proteinExistence type="predicted"/>
<dbReference type="RefSeq" id="WP_102907566.1">
    <property type="nucleotide sequence ID" value="NZ_POUC01000013.1"/>
</dbReference>
<accession>A0A2N8TX46</accession>
<evidence type="ECO:0000313" key="2">
    <source>
        <dbReference type="EMBL" id="PNG23540.1"/>
    </source>
</evidence>
<gene>
    <name evidence="2" type="ORF">C1J00_03605</name>
</gene>
<feature type="region of interest" description="Disordered" evidence="1">
    <location>
        <begin position="210"/>
        <end position="232"/>
    </location>
</feature>
<evidence type="ECO:0000256" key="1">
    <source>
        <dbReference type="SAM" id="MobiDB-lite"/>
    </source>
</evidence>
<dbReference type="Proteomes" id="UP000235943">
    <property type="component" value="Unassembled WGS sequence"/>
</dbReference>
<dbReference type="InterPro" id="IPR036390">
    <property type="entry name" value="WH_DNA-bd_sf"/>
</dbReference>
<protein>
    <submittedName>
        <fullName evidence="2">Uncharacterized protein</fullName>
    </submittedName>
</protein>
<dbReference type="OrthoDB" id="4142544at2"/>
<reference evidence="2 3" key="1">
    <citation type="submission" date="2018-01" db="EMBL/GenBank/DDBJ databases">
        <title>Draft genome sequence of Streptomyces sp. 13K301.</title>
        <authorList>
            <person name="Sahin N."/>
            <person name="Saygin H."/>
            <person name="Ay H."/>
        </authorList>
    </citation>
    <scope>NUCLEOTIDE SEQUENCE [LARGE SCALE GENOMIC DNA]</scope>
    <source>
        <strain evidence="2 3">13K301</strain>
    </source>
</reference>
<sequence>MSESQPRRRAARPAPNPGLAPDDPLRVFSERLRKIDGLDDLARAYPGREISIGRQRQQLEFYSDPDRPNAFAMVALEFFLVIAQYYREALPLRLILLLIAGQRAGGRIPLTQDDMAQILDVPRQKVNESLREIMSHGIVIKIGRGVYQFNPPYSYVAAELVRLSDGTTEYVQVDQADALAELRAAALPDLVRFPSLQHMREAIEEFRKERARQRRERRERFEAMTTQKEGDR</sequence>
<feature type="region of interest" description="Disordered" evidence="1">
    <location>
        <begin position="1"/>
        <end position="24"/>
    </location>
</feature>
<dbReference type="EMBL" id="POUC01000013">
    <property type="protein sequence ID" value="PNG23540.1"/>
    <property type="molecule type" value="Genomic_DNA"/>
</dbReference>
<feature type="compositionally biased region" description="Basic and acidic residues" evidence="1">
    <location>
        <begin position="216"/>
        <end position="232"/>
    </location>
</feature>
<comment type="caution">
    <text evidence="2">The sequence shown here is derived from an EMBL/GenBank/DDBJ whole genome shotgun (WGS) entry which is preliminary data.</text>
</comment>